<dbReference type="Gene3D" id="2.180.10.10">
    <property type="entry name" value="RHS repeat-associated core"/>
    <property type="match status" value="2"/>
</dbReference>
<reference evidence="1" key="1">
    <citation type="journal article" date="2015" name="Nature">
        <title>Complex archaea that bridge the gap between prokaryotes and eukaryotes.</title>
        <authorList>
            <person name="Spang A."/>
            <person name="Saw J.H."/>
            <person name="Jorgensen S.L."/>
            <person name="Zaremba-Niedzwiedzka K."/>
            <person name="Martijn J."/>
            <person name="Lind A.E."/>
            <person name="van Eijk R."/>
            <person name="Schleper C."/>
            <person name="Guy L."/>
            <person name="Ettema T.J."/>
        </authorList>
    </citation>
    <scope>NUCLEOTIDE SEQUENCE</scope>
</reference>
<evidence type="ECO:0000313" key="1">
    <source>
        <dbReference type="EMBL" id="KKM27474.1"/>
    </source>
</evidence>
<evidence type="ECO:0008006" key="2">
    <source>
        <dbReference type="Google" id="ProtNLM"/>
    </source>
</evidence>
<feature type="non-terminal residue" evidence="1">
    <location>
        <position position="1"/>
    </location>
</feature>
<feature type="non-terminal residue" evidence="1">
    <location>
        <position position="1148"/>
    </location>
</feature>
<sequence length="1148" mass="123291">IKAPSCKNGACTVSSTRPLLTATIDADPDSGYHFAVFDLSGPGGATTVVAEEQHVSSAQWAPAAGLLRHGHAYIWYVTGAEGELQETQFFTVDVQAKGRQLFDPAGPFSVGVSSGELELDIGDGQGLGLYYRSSDSAGRAIGATPFSVLSNGWRMGGSMVGAASWARVESFGDGETAVLHAMDGTAIRYERDNYGDYHPPRLNGVDIGFTYPQLGPAAGGHFEVRDSNGALSIFNNAGDLASFSRSPISGEANLTLNLSWANGRLVEVADSSTGKKAHFSYLGERDCPRPPPGFDRGNVNTPLCQVVYSDSSTNQLSAVKLYYAGGHLSRLVQDGGATLDFAYNAAGQLTKVREAIAADAVAAGVRANTDAAAWTIAYDKSARVATITSPQPEPDTAPLVRQYRYGIGITDVSLMSADYPEVIVNSTTYKVSDWSVLTSGAGHTNPVQYLYDDNDMLYGFVNSAGLQTSWIKDDFGNVIEQWGPAPSSWFDAEGRPLNKSAMAGSTSAYNENSASQGPLAFFYDKKTYDGNLVAQGFLNTMSAEDLPGSINGADGWRMLAHGIIAYDDAVDMQWKLEAANADANTVLSIGGAVCHVGEICQVPAAKDPQGVRTGNFYVNYTRSSAFTGEAGSLFTVQQSSTGGSSFTPLDLNDIQGLASITSTTSHDTLSLGGTVESITETQVYANQLLGTVSEFKRNGSVVRTNSYEAADPLAGQFARLIASTSASGLSLHTEYYGPNETAPHPVTGEPVHQSGAVKSVRMGDGKEHRRVHDAGGRIVGTWVDGKPVSTSLFDNRGRIALYEVQAGDDTVLSPYRSMEFIYGVEGDPLTAEMISTIGSRELVESYRIDLLGRKVEHIDSSNIRTTMHYDDRGLLSSTVHSQFIAGSWQVIKTVTTTFNDDLSIARVDAIDIAGGVHRADITEYDTSGREKQVEYSNNTRVTLNYDPVTGNLVELEWVDGNGERWVDTTVRSSQSGRILSHTLSSPSGTAAYEYGYQSGTRYLEWADLLGDGDVPSYSWHYEYAYDGEGACSNHNAAAALDGARTRRTTGSADGSVTLDYCYDEQLAPVQVRETTDSVLEGVSVRDVPLDLQDGAITRYESARLFYDIEEQLVRVEDGATTIQYIRDAAGNIVEEWIDTGEDTVVRRN</sequence>
<gene>
    <name evidence="1" type="ORF">LCGC14_1574370</name>
</gene>
<dbReference type="AlphaFoldDB" id="A0A0F9J4X8"/>
<dbReference type="EMBL" id="LAZR01012316">
    <property type="protein sequence ID" value="KKM27474.1"/>
    <property type="molecule type" value="Genomic_DNA"/>
</dbReference>
<comment type="caution">
    <text evidence="1">The sequence shown here is derived from an EMBL/GenBank/DDBJ whole genome shotgun (WGS) entry which is preliminary data.</text>
</comment>
<organism evidence="1">
    <name type="scientific">marine sediment metagenome</name>
    <dbReference type="NCBI Taxonomy" id="412755"/>
    <lineage>
        <taxon>unclassified sequences</taxon>
        <taxon>metagenomes</taxon>
        <taxon>ecological metagenomes</taxon>
    </lineage>
</organism>
<name>A0A0F9J4X8_9ZZZZ</name>
<proteinExistence type="predicted"/>
<accession>A0A0F9J4X8</accession>
<protein>
    <recommendedName>
        <fullName evidence="2">RHS repeat protein</fullName>
    </recommendedName>
</protein>